<feature type="non-terminal residue" evidence="2">
    <location>
        <position position="84"/>
    </location>
</feature>
<name>A0ABU3XH39_9BACI</name>
<gene>
    <name evidence="2" type="ORF">RYX56_22555</name>
</gene>
<accession>A0ABU3XH39</accession>
<evidence type="ECO:0000256" key="1">
    <source>
        <dbReference type="SAM" id="MobiDB-lite"/>
    </source>
</evidence>
<sequence>MAFVAPSFPSLERDMTFYVRVAGLAPADTGAVRVDARWLDRPANDAREGATLLAGTLPMTLRGDIGGATNGGSGEGHPPTCNAS</sequence>
<evidence type="ECO:0000313" key="3">
    <source>
        <dbReference type="Proteomes" id="UP001287282"/>
    </source>
</evidence>
<reference evidence="2 3" key="1">
    <citation type="submission" date="2023-10" db="EMBL/GenBank/DDBJ databases">
        <title>Screening of Alkalihalobacillus lindianensis BZ-TG-R113 and Its Alleviation of Salt Stress on Rapeseed Growth.</title>
        <authorList>
            <person name="Zhao B."/>
            <person name="Guo T."/>
        </authorList>
    </citation>
    <scope>NUCLEOTIDE SEQUENCE [LARGE SCALE GENOMIC DNA]</scope>
    <source>
        <strain evidence="2 3">BZ-TG-R113</strain>
    </source>
</reference>
<feature type="region of interest" description="Disordered" evidence="1">
    <location>
        <begin position="63"/>
        <end position="84"/>
    </location>
</feature>
<keyword evidence="3" id="KW-1185">Reference proteome</keyword>
<organism evidence="2 3">
    <name type="scientific">Alkalihalophilus lindianensis</name>
    <dbReference type="NCBI Taxonomy" id="1630542"/>
    <lineage>
        <taxon>Bacteria</taxon>
        <taxon>Bacillati</taxon>
        <taxon>Bacillota</taxon>
        <taxon>Bacilli</taxon>
        <taxon>Bacillales</taxon>
        <taxon>Bacillaceae</taxon>
        <taxon>Alkalihalophilus</taxon>
    </lineage>
</organism>
<feature type="compositionally biased region" description="Gly residues" evidence="1">
    <location>
        <begin position="64"/>
        <end position="75"/>
    </location>
</feature>
<dbReference type="RefSeq" id="WP_317124145.1">
    <property type="nucleotide sequence ID" value="NZ_JAWJBA010000354.1"/>
</dbReference>
<dbReference type="EMBL" id="JAWJBA010000354">
    <property type="protein sequence ID" value="MDV2687133.1"/>
    <property type="molecule type" value="Genomic_DNA"/>
</dbReference>
<comment type="caution">
    <text evidence="2">The sequence shown here is derived from an EMBL/GenBank/DDBJ whole genome shotgun (WGS) entry which is preliminary data.</text>
</comment>
<evidence type="ECO:0000313" key="2">
    <source>
        <dbReference type="EMBL" id="MDV2687133.1"/>
    </source>
</evidence>
<dbReference type="Proteomes" id="UP001287282">
    <property type="component" value="Unassembled WGS sequence"/>
</dbReference>
<proteinExistence type="predicted"/>
<protein>
    <submittedName>
        <fullName evidence="2">Uncharacterized protein</fullName>
    </submittedName>
</protein>